<evidence type="ECO:0000313" key="3">
    <source>
        <dbReference type="Proteomes" id="UP001174997"/>
    </source>
</evidence>
<dbReference type="AlphaFoldDB" id="A0AA39ZBR8"/>
<keyword evidence="1" id="KW-0472">Membrane</keyword>
<proteinExistence type="predicted"/>
<gene>
    <name evidence="2" type="ORF">QBC41DRAFT_130329</name>
</gene>
<accession>A0AA39ZBR8</accession>
<dbReference type="EMBL" id="JAULSY010000063">
    <property type="protein sequence ID" value="KAK0667995.1"/>
    <property type="molecule type" value="Genomic_DNA"/>
</dbReference>
<organism evidence="2 3">
    <name type="scientific">Cercophora samala</name>
    <dbReference type="NCBI Taxonomy" id="330535"/>
    <lineage>
        <taxon>Eukaryota</taxon>
        <taxon>Fungi</taxon>
        <taxon>Dikarya</taxon>
        <taxon>Ascomycota</taxon>
        <taxon>Pezizomycotina</taxon>
        <taxon>Sordariomycetes</taxon>
        <taxon>Sordariomycetidae</taxon>
        <taxon>Sordariales</taxon>
        <taxon>Lasiosphaeriaceae</taxon>
        <taxon>Cercophora</taxon>
    </lineage>
</organism>
<comment type="caution">
    <text evidence="2">The sequence shown here is derived from an EMBL/GenBank/DDBJ whole genome shotgun (WGS) entry which is preliminary data.</text>
</comment>
<reference evidence="2" key="1">
    <citation type="submission" date="2023-06" db="EMBL/GenBank/DDBJ databases">
        <title>Genome-scale phylogeny and comparative genomics of the fungal order Sordariales.</title>
        <authorList>
            <consortium name="Lawrence Berkeley National Laboratory"/>
            <person name="Hensen N."/>
            <person name="Bonometti L."/>
            <person name="Westerberg I."/>
            <person name="Brannstrom I.O."/>
            <person name="Guillou S."/>
            <person name="Cros-Aarteil S."/>
            <person name="Calhoun S."/>
            <person name="Haridas S."/>
            <person name="Kuo A."/>
            <person name="Mondo S."/>
            <person name="Pangilinan J."/>
            <person name="Riley R."/>
            <person name="Labutti K."/>
            <person name="Andreopoulos B."/>
            <person name="Lipzen A."/>
            <person name="Chen C."/>
            <person name="Yanf M."/>
            <person name="Daum C."/>
            <person name="Ng V."/>
            <person name="Clum A."/>
            <person name="Steindorff A."/>
            <person name="Ohm R."/>
            <person name="Martin F."/>
            <person name="Silar P."/>
            <person name="Natvig D."/>
            <person name="Lalanne C."/>
            <person name="Gautier V."/>
            <person name="Ament-Velasquez S.L."/>
            <person name="Kruys A."/>
            <person name="Hutchinson M.I."/>
            <person name="Powell A.J."/>
            <person name="Barry K."/>
            <person name="Miller A.N."/>
            <person name="Grigoriev I.V."/>
            <person name="Debuchy R."/>
            <person name="Gladieux P."/>
            <person name="Thoren M.H."/>
            <person name="Johannesson H."/>
        </authorList>
    </citation>
    <scope>NUCLEOTIDE SEQUENCE</scope>
    <source>
        <strain evidence="2">CBS 307.81</strain>
    </source>
</reference>
<evidence type="ECO:0000313" key="2">
    <source>
        <dbReference type="EMBL" id="KAK0667995.1"/>
    </source>
</evidence>
<sequence length="60" mass="6961">MMTFFSFLVHGSILELSWGWAFGGKWDFLQMDFLVADDDSLLYCLRCLLFVFVVVVMGGW</sequence>
<feature type="transmembrane region" description="Helical" evidence="1">
    <location>
        <begin position="40"/>
        <end position="59"/>
    </location>
</feature>
<protein>
    <recommendedName>
        <fullName evidence="4">Transmembrane protein</fullName>
    </recommendedName>
</protein>
<keyword evidence="3" id="KW-1185">Reference proteome</keyword>
<evidence type="ECO:0008006" key="4">
    <source>
        <dbReference type="Google" id="ProtNLM"/>
    </source>
</evidence>
<name>A0AA39ZBR8_9PEZI</name>
<keyword evidence="1" id="KW-1133">Transmembrane helix</keyword>
<keyword evidence="1" id="KW-0812">Transmembrane</keyword>
<evidence type="ECO:0000256" key="1">
    <source>
        <dbReference type="SAM" id="Phobius"/>
    </source>
</evidence>
<dbReference type="Proteomes" id="UP001174997">
    <property type="component" value="Unassembled WGS sequence"/>
</dbReference>